<evidence type="ECO:0000313" key="9">
    <source>
        <dbReference type="EMBL" id="SHE35480.1"/>
    </source>
</evidence>
<evidence type="ECO:0000256" key="6">
    <source>
        <dbReference type="SAM" id="Phobius"/>
    </source>
</evidence>
<dbReference type="PROSITE" id="PS51257">
    <property type="entry name" value="PROKAR_LIPOPROTEIN"/>
    <property type="match status" value="1"/>
</dbReference>
<feature type="domain" description="ABC3 transporter permease C-terminal" evidence="7">
    <location>
        <begin position="685"/>
        <end position="795"/>
    </location>
</feature>
<keyword evidence="10" id="KW-1185">Reference proteome</keyword>
<evidence type="ECO:0000256" key="3">
    <source>
        <dbReference type="ARBA" id="ARBA00022692"/>
    </source>
</evidence>
<keyword evidence="3 6" id="KW-0812">Transmembrane</keyword>
<feature type="transmembrane region" description="Helical" evidence="6">
    <location>
        <begin position="293"/>
        <end position="316"/>
    </location>
</feature>
<keyword evidence="2" id="KW-1003">Cell membrane</keyword>
<dbReference type="Pfam" id="PF02687">
    <property type="entry name" value="FtsX"/>
    <property type="match status" value="2"/>
</dbReference>
<protein>
    <submittedName>
        <fullName evidence="9">Duplicated orphan permease</fullName>
    </submittedName>
</protein>
<proteinExistence type="predicted"/>
<accession>A0A1M4STB6</accession>
<sequence>MIRNYIRIAWRNLVRRKAYTTINITGLAIGIAACLLLFTVVSYEKSYDRFLPENDRIFRVVTQDKYPDDMGYNAGIPYPALDAIRLDFPQLTTGALYANYNSQVTVLGRNSENLVSDKKFIEGSGIFYADPQFFSVFQYKWLAGTPAVLAEPNNTVLSRQMAEKYFGNWKEAVGQYLKLDNSITSRVAGIIETPPANTDFPFAVVTSFESFKKQPGIYGYTTDWGATTSNFQIYVLLPEGVKPAVVSQQFESFSKKYYTKKSSSIRSNFLQPLSDIHFDTRFNNFGDHITSRATLWTLSLIGIFIIIMACINFINLSTAQAVSRSKEVGVRKVLGSNRIQLFWQVLGETGIIVLISMALAFAIAWICMPYINHIASIQEPINLFSWQSFAFAMVITIVVTILSGFYPSFVVSRFNPSLALKNKITSATVGGISLRRGLVVLQFAISQILIIGTIVAVSQMNFVQHADLGFNKEAILVLNSNADSVIVGRQPAFKQQLLQIPGIQSVSFSSDVPSSDNNWASNFAYDHRPDEDFSIFMKLGDEDYIKTYGLQLAAGRWYEKSDTMNEVVINETLLRKLNVKDPTTAIGKEIRTGRSPWRTIVGVVKDFKSNSLRQDLQPLLLGERSKYYSTTGIKLKTNNLSRIQAAVQEAWNKVNPEYAYTSAFMDENINNFYRQEQQLSLLYKIFAGIAIFISCLGLYGLVSFMAVQRTKEVGIRKVLGASAAHIIYLFSKEFTLLIIIAFAIAVPVAYYLMNGWLNNFVFRVNMGPGVFVLAIAASIILAWLTVGYKSIKAALSNPVKNLRSE</sequence>
<feature type="transmembrane region" description="Helical" evidence="6">
    <location>
        <begin position="681"/>
        <end position="707"/>
    </location>
</feature>
<dbReference type="EMBL" id="FQUU01000001">
    <property type="protein sequence ID" value="SHE35480.1"/>
    <property type="molecule type" value="Genomic_DNA"/>
</dbReference>
<dbReference type="InterPro" id="IPR025857">
    <property type="entry name" value="MacB_PCD"/>
</dbReference>
<feature type="transmembrane region" description="Helical" evidence="6">
    <location>
        <begin position="734"/>
        <end position="753"/>
    </location>
</feature>
<reference evidence="9 10" key="1">
    <citation type="submission" date="2016-11" db="EMBL/GenBank/DDBJ databases">
        <authorList>
            <person name="Jaros S."/>
            <person name="Januszkiewicz K."/>
            <person name="Wedrychowicz H."/>
        </authorList>
    </citation>
    <scope>NUCLEOTIDE SEQUENCE [LARGE SCALE GENOMIC DNA]</scope>
    <source>
        <strain evidence="9 10">DSM 18119</strain>
    </source>
</reference>
<dbReference type="Pfam" id="PF12704">
    <property type="entry name" value="MacB_PCD"/>
    <property type="match status" value="2"/>
</dbReference>
<dbReference type="PANTHER" id="PTHR30572:SF18">
    <property type="entry name" value="ABC-TYPE MACROLIDE FAMILY EXPORT SYSTEM PERMEASE COMPONENT 2"/>
    <property type="match status" value="1"/>
</dbReference>
<keyword evidence="4 6" id="KW-1133">Transmembrane helix</keyword>
<dbReference type="Proteomes" id="UP000184048">
    <property type="component" value="Unassembled WGS sequence"/>
</dbReference>
<feature type="transmembrane region" description="Helical" evidence="6">
    <location>
        <begin position="386"/>
        <end position="406"/>
    </location>
</feature>
<name>A0A1M4STB6_9BACT</name>
<feature type="transmembrane region" description="Helical" evidence="6">
    <location>
        <begin position="21"/>
        <end position="43"/>
    </location>
</feature>
<dbReference type="RefSeq" id="WP_072833384.1">
    <property type="nucleotide sequence ID" value="NZ_FQUU01000001.1"/>
</dbReference>
<comment type="subcellular location">
    <subcellularLocation>
        <location evidence="1">Cell membrane</location>
        <topology evidence="1">Multi-pass membrane protein</topology>
    </subcellularLocation>
</comment>
<feature type="transmembrane region" description="Helical" evidence="6">
    <location>
        <begin position="438"/>
        <end position="457"/>
    </location>
</feature>
<gene>
    <name evidence="9" type="ORF">SAMN02745131_00225</name>
</gene>
<evidence type="ECO:0000256" key="2">
    <source>
        <dbReference type="ARBA" id="ARBA00022475"/>
    </source>
</evidence>
<dbReference type="GO" id="GO:0022857">
    <property type="term" value="F:transmembrane transporter activity"/>
    <property type="evidence" value="ECO:0007669"/>
    <property type="project" value="TreeGrafter"/>
</dbReference>
<dbReference type="AlphaFoldDB" id="A0A1M4STB6"/>
<evidence type="ECO:0000313" key="10">
    <source>
        <dbReference type="Proteomes" id="UP000184048"/>
    </source>
</evidence>
<dbReference type="InterPro" id="IPR050250">
    <property type="entry name" value="Macrolide_Exporter_MacB"/>
</dbReference>
<feature type="domain" description="MacB-like periplasmic core" evidence="8">
    <location>
        <begin position="449"/>
        <end position="611"/>
    </location>
</feature>
<organism evidence="9 10">
    <name type="scientific">Flavisolibacter ginsengisoli DSM 18119</name>
    <dbReference type="NCBI Taxonomy" id="1121884"/>
    <lineage>
        <taxon>Bacteria</taxon>
        <taxon>Pseudomonadati</taxon>
        <taxon>Bacteroidota</taxon>
        <taxon>Chitinophagia</taxon>
        <taxon>Chitinophagales</taxon>
        <taxon>Chitinophagaceae</taxon>
        <taxon>Flavisolibacter</taxon>
    </lineage>
</organism>
<dbReference type="OrthoDB" id="1451596at2"/>
<feature type="domain" description="MacB-like periplasmic core" evidence="8">
    <location>
        <begin position="20"/>
        <end position="251"/>
    </location>
</feature>
<dbReference type="InterPro" id="IPR003838">
    <property type="entry name" value="ABC3_permease_C"/>
</dbReference>
<evidence type="ECO:0000256" key="4">
    <source>
        <dbReference type="ARBA" id="ARBA00022989"/>
    </source>
</evidence>
<evidence type="ECO:0000256" key="5">
    <source>
        <dbReference type="ARBA" id="ARBA00023136"/>
    </source>
</evidence>
<evidence type="ECO:0000256" key="1">
    <source>
        <dbReference type="ARBA" id="ARBA00004651"/>
    </source>
</evidence>
<dbReference type="GO" id="GO:0005886">
    <property type="term" value="C:plasma membrane"/>
    <property type="evidence" value="ECO:0007669"/>
    <property type="project" value="UniProtKB-SubCell"/>
</dbReference>
<evidence type="ECO:0000259" key="7">
    <source>
        <dbReference type="Pfam" id="PF02687"/>
    </source>
</evidence>
<dbReference type="STRING" id="1121884.SAMN02745131_00225"/>
<feature type="transmembrane region" description="Helical" evidence="6">
    <location>
        <begin position="341"/>
        <end position="366"/>
    </location>
</feature>
<feature type="domain" description="ABC3 transporter permease C-terminal" evidence="7">
    <location>
        <begin position="300"/>
        <end position="416"/>
    </location>
</feature>
<keyword evidence="5 6" id="KW-0472">Membrane</keyword>
<dbReference type="PANTHER" id="PTHR30572">
    <property type="entry name" value="MEMBRANE COMPONENT OF TRANSPORTER-RELATED"/>
    <property type="match status" value="1"/>
</dbReference>
<evidence type="ECO:0000259" key="8">
    <source>
        <dbReference type="Pfam" id="PF12704"/>
    </source>
</evidence>
<feature type="transmembrane region" description="Helical" evidence="6">
    <location>
        <begin position="765"/>
        <end position="786"/>
    </location>
</feature>